<keyword evidence="2" id="KW-0472">Membrane</keyword>
<reference evidence="3 4" key="1">
    <citation type="journal article" date="2018" name="J. Allergy Clin. Immunol.">
        <title>High-quality assembly of Dermatophagoides pteronyssinus genome and transcriptome reveals a wide range of novel allergens.</title>
        <authorList>
            <person name="Liu X.Y."/>
            <person name="Yang K.Y."/>
            <person name="Wang M.Q."/>
            <person name="Kwok J.S."/>
            <person name="Zeng X."/>
            <person name="Yang Z."/>
            <person name="Xiao X.J."/>
            <person name="Lau C.P."/>
            <person name="Li Y."/>
            <person name="Huang Z.M."/>
            <person name="Ba J.G."/>
            <person name="Yim A.K."/>
            <person name="Ouyang C.Y."/>
            <person name="Ngai S.M."/>
            <person name="Chan T.F."/>
            <person name="Leung E.L."/>
            <person name="Liu L."/>
            <person name="Liu Z.G."/>
            <person name="Tsui S.K."/>
        </authorList>
    </citation>
    <scope>NUCLEOTIDE SEQUENCE [LARGE SCALE GENOMIC DNA]</scope>
    <source>
        <strain evidence="3">Derp</strain>
    </source>
</reference>
<dbReference type="Proteomes" id="UP000887458">
    <property type="component" value="Unassembled WGS sequence"/>
</dbReference>
<comment type="caution">
    <text evidence="3">The sequence shown here is derived from an EMBL/GenBank/DDBJ whole genome shotgun (WGS) entry which is preliminary data.</text>
</comment>
<evidence type="ECO:0008006" key="5">
    <source>
        <dbReference type="Google" id="ProtNLM"/>
    </source>
</evidence>
<reference evidence="3 4" key="2">
    <citation type="journal article" date="2022" name="Mol. Biol. Evol.">
        <title>Comparative Genomics Reveals Insights into the Divergent Evolution of Astigmatic Mites and Household Pest Adaptations.</title>
        <authorList>
            <person name="Xiong Q."/>
            <person name="Wan A.T."/>
            <person name="Liu X."/>
            <person name="Fung C.S."/>
            <person name="Xiao X."/>
            <person name="Malainual N."/>
            <person name="Hou J."/>
            <person name="Wang L."/>
            <person name="Wang M."/>
            <person name="Yang K.Y."/>
            <person name="Cui Y."/>
            <person name="Leung E.L."/>
            <person name="Nong W."/>
            <person name="Shin S.K."/>
            <person name="Au S.W."/>
            <person name="Jeong K.Y."/>
            <person name="Chew F.T."/>
            <person name="Hui J.H."/>
            <person name="Leung T.F."/>
            <person name="Tungtrongchitr A."/>
            <person name="Zhong N."/>
            <person name="Liu Z."/>
            <person name="Tsui S.K."/>
        </authorList>
    </citation>
    <scope>NUCLEOTIDE SEQUENCE [LARGE SCALE GENOMIC DNA]</scope>
    <source>
        <strain evidence="3">Derp</strain>
    </source>
</reference>
<feature type="transmembrane region" description="Helical" evidence="2">
    <location>
        <begin position="14"/>
        <end position="33"/>
    </location>
</feature>
<sequence>MSWLGLDQLFNLELNKISASISVAIFTILYFIYKRYRQLNRYQNIDENELMLAKLKAARLKQQEIYSQMIKEQAERKQSETATTTTKTEHSNDKNKAKNDDDDTLSRDFFPLMNSAPAYYRPIRKKPCGPCGGGGCG</sequence>
<feature type="compositionally biased region" description="Basic and acidic residues" evidence="1">
    <location>
        <begin position="87"/>
        <end position="99"/>
    </location>
</feature>
<evidence type="ECO:0000313" key="3">
    <source>
        <dbReference type="EMBL" id="KAH9421517.1"/>
    </source>
</evidence>
<proteinExistence type="predicted"/>
<protein>
    <recommendedName>
        <fullName evidence="5">Selenoprotein S-like</fullName>
    </recommendedName>
</protein>
<feature type="region of interest" description="Disordered" evidence="1">
    <location>
        <begin position="71"/>
        <end position="106"/>
    </location>
</feature>
<dbReference type="EMBL" id="NJHN03000040">
    <property type="protein sequence ID" value="KAH9421517.1"/>
    <property type="molecule type" value="Genomic_DNA"/>
</dbReference>
<name>A0ABQ8JGE9_DERPT</name>
<keyword evidence="2" id="KW-1133">Transmembrane helix</keyword>
<evidence type="ECO:0000256" key="2">
    <source>
        <dbReference type="SAM" id="Phobius"/>
    </source>
</evidence>
<keyword evidence="4" id="KW-1185">Reference proteome</keyword>
<gene>
    <name evidence="3" type="ORF">DERP_012250</name>
</gene>
<evidence type="ECO:0000313" key="4">
    <source>
        <dbReference type="Proteomes" id="UP000887458"/>
    </source>
</evidence>
<keyword evidence="2" id="KW-0812">Transmembrane</keyword>
<organism evidence="3 4">
    <name type="scientific">Dermatophagoides pteronyssinus</name>
    <name type="common">European house dust mite</name>
    <dbReference type="NCBI Taxonomy" id="6956"/>
    <lineage>
        <taxon>Eukaryota</taxon>
        <taxon>Metazoa</taxon>
        <taxon>Ecdysozoa</taxon>
        <taxon>Arthropoda</taxon>
        <taxon>Chelicerata</taxon>
        <taxon>Arachnida</taxon>
        <taxon>Acari</taxon>
        <taxon>Acariformes</taxon>
        <taxon>Sarcoptiformes</taxon>
        <taxon>Astigmata</taxon>
        <taxon>Psoroptidia</taxon>
        <taxon>Analgoidea</taxon>
        <taxon>Pyroglyphidae</taxon>
        <taxon>Dermatophagoidinae</taxon>
        <taxon>Dermatophagoides</taxon>
    </lineage>
</organism>
<evidence type="ECO:0000256" key="1">
    <source>
        <dbReference type="SAM" id="MobiDB-lite"/>
    </source>
</evidence>
<accession>A0ABQ8JGE9</accession>